<keyword evidence="5" id="KW-0805">Transcription regulation</keyword>
<dbReference type="InterPro" id="IPR000524">
    <property type="entry name" value="Tscrpt_reg_HTH_GntR"/>
</dbReference>
<dbReference type="PANTHER" id="PTHR46577">
    <property type="entry name" value="HTH-TYPE TRANSCRIPTIONAL REGULATORY PROTEIN GABR"/>
    <property type="match status" value="1"/>
</dbReference>
<dbReference type="RefSeq" id="WP_133418531.1">
    <property type="nucleotide sequence ID" value="NZ_SCWD01000010.1"/>
</dbReference>
<dbReference type="CDD" id="cd07377">
    <property type="entry name" value="WHTH_GntR"/>
    <property type="match status" value="1"/>
</dbReference>
<reference evidence="9 10" key="1">
    <citation type="submission" date="2019-01" db="EMBL/GenBank/DDBJ databases">
        <title>Draft genome sequences of the type strains of six Macrococcus species.</title>
        <authorList>
            <person name="Mazhar S."/>
            <person name="Altermann E."/>
            <person name="Hill C."/>
            <person name="Mcauliffe O."/>
        </authorList>
    </citation>
    <scope>NUCLEOTIDE SEQUENCE [LARGE SCALE GENOMIC DNA]</scope>
    <source>
        <strain evidence="9 10">ATCC 51828</strain>
    </source>
</reference>
<evidence type="ECO:0000256" key="2">
    <source>
        <dbReference type="ARBA" id="ARBA00005384"/>
    </source>
</evidence>
<comment type="caution">
    <text evidence="9">The sequence shown here is derived from an EMBL/GenBank/DDBJ whole genome shotgun (WGS) entry which is preliminary data.</text>
</comment>
<dbReference type="InterPro" id="IPR015421">
    <property type="entry name" value="PyrdxlP-dep_Trfase_major"/>
</dbReference>
<comment type="cofactor">
    <cofactor evidence="1">
        <name>pyridoxal 5'-phosphate</name>
        <dbReference type="ChEBI" id="CHEBI:597326"/>
    </cofactor>
</comment>
<dbReference type="OrthoDB" id="9802328at2"/>
<dbReference type="Pfam" id="PF00155">
    <property type="entry name" value="Aminotran_1_2"/>
    <property type="match status" value="1"/>
</dbReference>
<sequence length="472" mass="54536">MNKTKYQGIIDYILKEINEGRLEVGMKLPSQRILAKKFGVNRTTIINVLDILKSYGVLESRERSGIYVANSRWNEYVHNNLSWQNYIGNSPTKNNQFYIQEINRCEFVEGIIRLGTGELSPELIPNNIFKEIINKDVFDQLSTNYEAPKGNILLREEVKRLANKRGIHCEVEEICITSGALQGLKLISDGLLIPKSKIIIESPSYINSIRTWHRIQSKIVPLSIDYIKNNINSIFKEDEDYSNSIFYSNPTLHNPTSNSYSLAEKESILKQCKAKGIPIVEDDIYSELWFNGDPPKSLKELDESNNVLYLGSLSKTVSPGLRIGWIIGNERVITHLADLKMQNDYGASSISQFVATQWLKYYHDKHIDKIKIELIHRKEIMENALNEYLGALGRWNKTEGSFYIWFKFNVKVDIKKLFQFSIQAGLLIHPGEIYSDKEKNSIRFSYSYIEKNKINSSIKKLREIIEKENLIY</sequence>
<dbReference type="InterPro" id="IPR036388">
    <property type="entry name" value="WH-like_DNA-bd_sf"/>
</dbReference>
<evidence type="ECO:0000313" key="9">
    <source>
        <dbReference type="EMBL" id="TDL94318.1"/>
    </source>
</evidence>
<dbReference type="SUPFAM" id="SSF46785">
    <property type="entry name" value="Winged helix' DNA-binding domain"/>
    <property type="match status" value="1"/>
</dbReference>
<comment type="similarity">
    <text evidence="2">In the C-terminal section; belongs to the class-I pyridoxal-phosphate-dependent aminotransferase family.</text>
</comment>
<dbReference type="InterPro" id="IPR004839">
    <property type="entry name" value="Aminotransferase_I/II_large"/>
</dbReference>
<organism evidence="9 10">
    <name type="scientific">Macrococcus carouselicus</name>
    <dbReference type="NCBI Taxonomy" id="69969"/>
    <lineage>
        <taxon>Bacteria</taxon>
        <taxon>Bacillati</taxon>
        <taxon>Bacillota</taxon>
        <taxon>Bacilli</taxon>
        <taxon>Bacillales</taxon>
        <taxon>Staphylococcaceae</taxon>
        <taxon>Macrococcus</taxon>
    </lineage>
</organism>
<evidence type="ECO:0000256" key="4">
    <source>
        <dbReference type="ARBA" id="ARBA00022898"/>
    </source>
</evidence>
<keyword evidence="3 9" id="KW-0032">Aminotransferase</keyword>
<dbReference type="PROSITE" id="PS50949">
    <property type="entry name" value="HTH_GNTR"/>
    <property type="match status" value="1"/>
</dbReference>
<dbReference type="SUPFAM" id="SSF53383">
    <property type="entry name" value="PLP-dependent transferases"/>
    <property type="match status" value="1"/>
</dbReference>
<dbReference type="GO" id="GO:0003700">
    <property type="term" value="F:DNA-binding transcription factor activity"/>
    <property type="evidence" value="ECO:0007669"/>
    <property type="project" value="InterPro"/>
</dbReference>
<evidence type="ECO:0000256" key="1">
    <source>
        <dbReference type="ARBA" id="ARBA00001933"/>
    </source>
</evidence>
<keyword evidence="7" id="KW-0804">Transcription</keyword>
<keyword evidence="10" id="KW-1185">Reference proteome</keyword>
<evidence type="ECO:0000256" key="6">
    <source>
        <dbReference type="ARBA" id="ARBA00023125"/>
    </source>
</evidence>
<dbReference type="InterPro" id="IPR051446">
    <property type="entry name" value="HTH_trans_reg/aminotransferase"/>
</dbReference>
<name>A0A9Q8CJ12_9STAP</name>
<evidence type="ECO:0000313" key="10">
    <source>
        <dbReference type="Proteomes" id="UP000295280"/>
    </source>
</evidence>
<evidence type="ECO:0000256" key="3">
    <source>
        <dbReference type="ARBA" id="ARBA00022576"/>
    </source>
</evidence>
<dbReference type="InterPro" id="IPR036390">
    <property type="entry name" value="WH_DNA-bd_sf"/>
</dbReference>
<keyword evidence="4" id="KW-0663">Pyridoxal phosphate</keyword>
<dbReference type="AlphaFoldDB" id="A0A9Q8CJ12"/>
<proteinExistence type="inferred from homology"/>
<dbReference type="Proteomes" id="UP000295280">
    <property type="component" value="Unassembled WGS sequence"/>
</dbReference>
<dbReference type="Gene3D" id="1.10.10.10">
    <property type="entry name" value="Winged helix-like DNA-binding domain superfamily/Winged helix DNA-binding domain"/>
    <property type="match status" value="1"/>
</dbReference>
<gene>
    <name evidence="9" type="ORF">ERX40_10980</name>
</gene>
<feature type="domain" description="HTH gntR-type" evidence="8">
    <location>
        <begin position="3"/>
        <end position="71"/>
    </location>
</feature>
<evidence type="ECO:0000256" key="7">
    <source>
        <dbReference type="ARBA" id="ARBA00023163"/>
    </source>
</evidence>
<dbReference type="GO" id="GO:0008483">
    <property type="term" value="F:transaminase activity"/>
    <property type="evidence" value="ECO:0007669"/>
    <property type="project" value="UniProtKB-KW"/>
</dbReference>
<keyword evidence="6" id="KW-0238">DNA-binding</keyword>
<dbReference type="Gene3D" id="3.40.640.10">
    <property type="entry name" value="Type I PLP-dependent aspartate aminotransferase-like (Major domain)"/>
    <property type="match status" value="1"/>
</dbReference>
<dbReference type="EMBL" id="SCWD01000010">
    <property type="protein sequence ID" value="TDL94318.1"/>
    <property type="molecule type" value="Genomic_DNA"/>
</dbReference>
<dbReference type="PANTHER" id="PTHR46577:SF2">
    <property type="entry name" value="TRANSCRIPTIONAL REGULATORY PROTEIN"/>
    <property type="match status" value="1"/>
</dbReference>
<dbReference type="CDD" id="cd00609">
    <property type="entry name" value="AAT_like"/>
    <property type="match status" value="1"/>
</dbReference>
<dbReference type="SMART" id="SM00345">
    <property type="entry name" value="HTH_GNTR"/>
    <property type="match status" value="1"/>
</dbReference>
<protein>
    <submittedName>
        <fullName evidence="9">PLP-dependent aminotransferase family protein</fullName>
    </submittedName>
</protein>
<accession>A0A9Q8CJ12</accession>
<dbReference type="PRINTS" id="PR00035">
    <property type="entry name" value="HTHGNTR"/>
</dbReference>
<dbReference type="InterPro" id="IPR015422">
    <property type="entry name" value="PyrdxlP-dep_Trfase_small"/>
</dbReference>
<evidence type="ECO:0000256" key="5">
    <source>
        <dbReference type="ARBA" id="ARBA00023015"/>
    </source>
</evidence>
<dbReference type="Pfam" id="PF00392">
    <property type="entry name" value="GntR"/>
    <property type="match status" value="1"/>
</dbReference>
<dbReference type="Gene3D" id="3.90.1150.10">
    <property type="entry name" value="Aspartate Aminotransferase, domain 1"/>
    <property type="match status" value="1"/>
</dbReference>
<keyword evidence="3 9" id="KW-0808">Transferase</keyword>
<dbReference type="InterPro" id="IPR015424">
    <property type="entry name" value="PyrdxlP-dep_Trfase"/>
</dbReference>
<dbReference type="GO" id="GO:0003677">
    <property type="term" value="F:DNA binding"/>
    <property type="evidence" value="ECO:0007669"/>
    <property type="project" value="UniProtKB-KW"/>
</dbReference>
<dbReference type="GO" id="GO:0030170">
    <property type="term" value="F:pyridoxal phosphate binding"/>
    <property type="evidence" value="ECO:0007669"/>
    <property type="project" value="InterPro"/>
</dbReference>
<evidence type="ECO:0000259" key="8">
    <source>
        <dbReference type="PROSITE" id="PS50949"/>
    </source>
</evidence>